<feature type="region of interest" description="Disordered" evidence="1">
    <location>
        <begin position="158"/>
        <end position="180"/>
    </location>
</feature>
<dbReference type="Proteomes" id="UP000826709">
    <property type="component" value="Chromosome"/>
</dbReference>
<evidence type="ECO:0000313" key="3">
    <source>
        <dbReference type="Proteomes" id="UP000826709"/>
    </source>
</evidence>
<proteinExistence type="predicted"/>
<dbReference type="OrthoDB" id="36424at2157"/>
<reference evidence="2" key="2">
    <citation type="submission" date="2019-03" db="EMBL/GenBank/DDBJ databases">
        <authorList>
            <person name="Chen S.-C."/>
            <person name="Wu S.-Y."/>
            <person name="Lai M.-C."/>
        </authorList>
    </citation>
    <scope>NUCLEOTIDE SEQUENCE</scope>
    <source>
        <strain evidence="2">ML15</strain>
    </source>
</reference>
<dbReference type="InterPro" id="IPR005358">
    <property type="entry name" value="Puta_zinc/iron-chelating_dom"/>
</dbReference>
<keyword evidence="3" id="KW-1185">Reference proteome</keyword>
<protein>
    <submittedName>
        <fullName evidence="2">YkgJ family cysteine cluster protein</fullName>
    </submittedName>
</protein>
<dbReference type="Pfam" id="PF03692">
    <property type="entry name" value="CxxCxxCC"/>
    <property type="match status" value="1"/>
</dbReference>
<sequence length="180" mass="19749">MRGVDGLAEEIRDVGFRCMRCGACCSEVSEGSNLVILSPAEVRRVAEAAGLPPGEVAEPYPEFLDGPEKSRYTFDWSLSRDEGHCRFLDGERCRVYAARPWICRTYPFMLEGDRLIVSECPGIGTEMTMEEARAVARALLERQAAEAAEEEGIRRVLSTASPPPGETAVVDSEGVWPVHG</sequence>
<reference evidence="2" key="1">
    <citation type="journal article" date="2005" name="Int. J. Syst. Evol. Microbiol.">
        <title>Methanofollis formosanus sp. nov., isolated from a fish pond.</title>
        <authorList>
            <person name="Wu S.Y."/>
            <person name="Chen S.C."/>
            <person name="Lai M.C."/>
        </authorList>
    </citation>
    <scope>NUCLEOTIDE SEQUENCE</scope>
    <source>
        <strain evidence="2">ML15</strain>
    </source>
</reference>
<dbReference type="PANTHER" id="PTHR35866">
    <property type="entry name" value="PUTATIVE-RELATED"/>
    <property type="match status" value="1"/>
</dbReference>
<name>A0A8G1A3X2_9EURY</name>
<dbReference type="KEGG" id="mfk:E2N92_11310"/>
<accession>A0A8G1A3X2</accession>
<evidence type="ECO:0000256" key="1">
    <source>
        <dbReference type="SAM" id="MobiDB-lite"/>
    </source>
</evidence>
<gene>
    <name evidence="2" type="ORF">E2N92_11310</name>
</gene>
<dbReference type="EMBL" id="CP037968">
    <property type="protein sequence ID" value="QYZ79968.1"/>
    <property type="molecule type" value="Genomic_DNA"/>
</dbReference>
<dbReference type="RefSeq" id="WP_220681276.1">
    <property type="nucleotide sequence ID" value="NZ_CP037968.1"/>
</dbReference>
<dbReference type="AlphaFoldDB" id="A0A8G1A3X2"/>
<evidence type="ECO:0000313" key="2">
    <source>
        <dbReference type="EMBL" id="QYZ79968.1"/>
    </source>
</evidence>
<organism evidence="2 3">
    <name type="scientific">Methanofollis formosanus</name>
    <dbReference type="NCBI Taxonomy" id="299308"/>
    <lineage>
        <taxon>Archaea</taxon>
        <taxon>Methanobacteriati</taxon>
        <taxon>Methanobacteriota</taxon>
        <taxon>Stenosarchaea group</taxon>
        <taxon>Methanomicrobia</taxon>
        <taxon>Methanomicrobiales</taxon>
        <taxon>Methanomicrobiaceae</taxon>
        <taxon>Methanofollis</taxon>
    </lineage>
</organism>
<dbReference type="PANTHER" id="PTHR35866:SF2">
    <property type="entry name" value="YKGJ FAMILY CYSTEINE CLUSTER PROTEIN"/>
    <property type="match status" value="1"/>
</dbReference>